<reference evidence="3 4" key="1">
    <citation type="submission" date="2009-08" db="EMBL/GenBank/DDBJ databases">
        <title>The Genome Sequence of Spizellomyces punctatus strain DAOM BR117.</title>
        <authorList>
            <consortium name="The Broad Institute Genome Sequencing Platform"/>
            <person name="Russ C."/>
            <person name="Cuomo C."/>
            <person name="Shea T."/>
            <person name="Young S.K."/>
            <person name="Zeng Q."/>
            <person name="Koehrsen M."/>
            <person name="Haas B."/>
            <person name="Borodovsky M."/>
            <person name="Guigo R."/>
            <person name="Alvarado L."/>
            <person name="Berlin A."/>
            <person name="Bochicchio J."/>
            <person name="Borenstein D."/>
            <person name="Chapman S."/>
            <person name="Chen Z."/>
            <person name="Engels R."/>
            <person name="Freedman E."/>
            <person name="Gellesch M."/>
            <person name="Goldberg J."/>
            <person name="Griggs A."/>
            <person name="Gujja S."/>
            <person name="Heiman D."/>
            <person name="Hepburn T."/>
            <person name="Howarth C."/>
            <person name="Jen D."/>
            <person name="Larson L."/>
            <person name="Lewis B."/>
            <person name="Mehta T."/>
            <person name="Park D."/>
            <person name="Pearson M."/>
            <person name="Roberts A."/>
            <person name="Saif S."/>
            <person name="Shenoy N."/>
            <person name="Sisk P."/>
            <person name="Stolte C."/>
            <person name="Sykes S."/>
            <person name="Thomson T."/>
            <person name="Walk T."/>
            <person name="White J."/>
            <person name="Yandava C."/>
            <person name="Burger G."/>
            <person name="Gray M.W."/>
            <person name="Holland P.W.H."/>
            <person name="King N."/>
            <person name="Lang F.B.F."/>
            <person name="Roger A.J."/>
            <person name="Ruiz-Trillo I."/>
            <person name="Lander E."/>
            <person name="Nusbaum C."/>
        </authorList>
    </citation>
    <scope>NUCLEOTIDE SEQUENCE [LARGE SCALE GENOMIC DNA]</scope>
    <source>
        <strain evidence="3 4">DAOM BR117</strain>
    </source>
</reference>
<evidence type="ECO:0000313" key="3">
    <source>
        <dbReference type="EMBL" id="KND01042.1"/>
    </source>
</evidence>
<sequence length="342" mass="38435">MTNSNRVQTAEQKRVAVVISDCTSKPESDAILGRTPVAMDDLLQSFASRITDLKAIALLRTPTLEQSILNNEDFQSLWRAVEDLDQRVGYIRTQILQEQKALEKSRAIHEALDEQRKDLEHMLANVPKHLPLPQRSTKASMRYNRPTKNQIQEIEAESDEENMEGQRPKVADPGSLKVLGNNQGENKSKVAGGLRKMKKVDATADAPSKKTSAKLNTTVAPVTVAEFESLPKYLVGRLNRDRLNDQISEFAQLVADKHTMLRISPPKMTKSQRDVFWEHRKAATAETTGKAFITEKDVREKGQWSKSVFRLDPTGRSVIAIMRHLGRIKEVRGGGHSRIVIV</sequence>
<dbReference type="GO" id="GO:0000940">
    <property type="term" value="C:outer kinetochore"/>
    <property type="evidence" value="ECO:0007669"/>
    <property type="project" value="TreeGrafter"/>
</dbReference>
<accession>A0A0L0HIW0</accession>
<dbReference type="OMA" id="ECKEEDW"/>
<organism evidence="3 4">
    <name type="scientific">Spizellomyces punctatus (strain DAOM BR117)</name>
    <dbReference type="NCBI Taxonomy" id="645134"/>
    <lineage>
        <taxon>Eukaryota</taxon>
        <taxon>Fungi</taxon>
        <taxon>Fungi incertae sedis</taxon>
        <taxon>Chytridiomycota</taxon>
        <taxon>Chytridiomycota incertae sedis</taxon>
        <taxon>Chytridiomycetes</taxon>
        <taxon>Spizellomycetales</taxon>
        <taxon>Spizellomycetaceae</taxon>
        <taxon>Spizellomyces</taxon>
    </lineage>
</organism>
<evidence type="ECO:0000313" key="4">
    <source>
        <dbReference type="Proteomes" id="UP000053201"/>
    </source>
</evidence>
<feature type="region of interest" description="Disordered" evidence="2">
    <location>
        <begin position="155"/>
        <end position="188"/>
    </location>
</feature>
<dbReference type="InterPro" id="IPR009829">
    <property type="entry name" value="SKA1"/>
</dbReference>
<proteinExistence type="inferred from homology"/>
<dbReference type="Proteomes" id="UP000053201">
    <property type="component" value="Unassembled WGS sequence"/>
</dbReference>
<dbReference type="PANTHER" id="PTHR28573">
    <property type="entry name" value="SPINDLE AND KINETOCHORE-ASSOCIATED PROTEIN 1"/>
    <property type="match status" value="1"/>
</dbReference>
<evidence type="ECO:0000256" key="1">
    <source>
        <dbReference type="ARBA" id="ARBA00006836"/>
    </source>
</evidence>
<protein>
    <recommendedName>
        <fullName evidence="5">Spindle and kinetochore-associated protein 1</fullName>
    </recommendedName>
</protein>
<dbReference type="VEuPathDB" id="FungiDB:SPPG_04135"/>
<dbReference type="GO" id="GO:0031110">
    <property type="term" value="P:regulation of microtubule polymerization or depolymerization"/>
    <property type="evidence" value="ECO:0007669"/>
    <property type="project" value="TreeGrafter"/>
</dbReference>
<dbReference type="GO" id="GO:0000278">
    <property type="term" value="P:mitotic cell cycle"/>
    <property type="evidence" value="ECO:0007669"/>
    <property type="project" value="TreeGrafter"/>
</dbReference>
<dbReference type="EMBL" id="KQ257455">
    <property type="protein sequence ID" value="KND01042.1"/>
    <property type="molecule type" value="Genomic_DNA"/>
</dbReference>
<evidence type="ECO:0008006" key="5">
    <source>
        <dbReference type="Google" id="ProtNLM"/>
    </source>
</evidence>
<dbReference type="InterPro" id="IPR042031">
    <property type="entry name" value="SKA1_MBD_sf"/>
</dbReference>
<dbReference type="GO" id="GO:0072686">
    <property type="term" value="C:mitotic spindle"/>
    <property type="evidence" value="ECO:0007669"/>
    <property type="project" value="TreeGrafter"/>
</dbReference>
<dbReference type="GO" id="GO:0051301">
    <property type="term" value="P:cell division"/>
    <property type="evidence" value="ECO:0007669"/>
    <property type="project" value="InterPro"/>
</dbReference>
<comment type="similarity">
    <text evidence="1">Belongs to the SKA1 family.</text>
</comment>
<dbReference type="eggNOG" id="KOG4832">
    <property type="taxonomic scope" value="Eukaryota"/>
</dbReference>
<dbReference type="AlphaFoldDB" id="A0A0L0HIW0"/>
<dbReference type="GO" id="GO:0008017">
    <property type="term" value="F:microtubule binding"/>
    <property type="evidence" value="ECO:0007669"/>
    <property type="project" value="InterPro"/>
</dbReference>
<dbReference type="Gene3D" id="1.10.10.1890">
    <property type="entry name" value="Ska1 microtubule binding domain-like"/>
    <property type="match status" value="1"/>
</dbReference>
<evidence type="ECO:0000256" key="2">
    <source>
        <dbReference type="SAM" id="MobiDB-lite"/>
    </source>
</evidence>
<dbReference type="Pfam" id="PF07160">
    <property type="entry name" value="SKA1"/>
    <property type="match status" value="1"/>
</dbReference>
<dbReference type="RefSeq" id="XP_016609081.1">
    <property type="nucleotide sequence ID" value="XM_016752381.1"/>
</dbReference>
<keyword evidence="4" id="KW-1185">Reference proteome</keyword>
<dbReference type="InParanoid" id="A0A0L0HIW0"/>
<dbReference type="GO" id="GO:0007059">
    <property type="term" value="P:chromosome segregation"/>
    <property type="evidence" value="ECO:0007669"/>
    <property type="project" value="InterPro"/>
</dbReference>
<dbReference type="GO" id="GO:0005876">
    <property type="term" value="C:spindle microtubule"/>
    <property type="evidence" value="ECO:0007669"/>
    <property type="project" value="TreeGrafter"/>
</dbReference>
<name>A0A0L0HIW0_SPIPD</name>
<dbReference type="OrthoDB" id="5962at2759"/>
<dbReference type="GeneID" id="27687602"/>
<gene>
    <name evidence="3" type="ORF">SPPG_04135</name>
</gene>
<dbReference type="STRING" id="645134.A0A0L0HIW0"/>
<dbReference type="PANTHER" id="PTHR28573:SF1">
    <property type="entry name" value="SPINDLE AND KINETOCHORE-ASSOCIATED PROTEIN 1"/>
    <property type="match status" value="1"/>
</dbReference>